<name>A0A8H6I2E5_9AGAR</name>
<dbReference type="EMBL" id="JACGCI010000025">
    <property type="protein sequence ID" value="KAF6756652.1"/>
    <property type="molecule type" value="Genomic_DNA"/>
</dbReference>
<dbReference type="Proteomes" id="UP000521943">
    <property type="component" value="Unassembled WGS sequence"/>
</dbReference>
<protein>
    <submittedName>
        <fullName evidence="2">Uncharacterized protein</fullName>
    </submittedName>
</protein>
<dbReference type="EMBL" id="JACGCI010000025">
    <property type="protein sequence ID" value="KAF6756661.1"/>
    <property type="molecule type" value="Genomic_DNA"/>
</dbReference>
<organism evidence="2 4">
    <name type="scientific">Ephemerocybe angulata</name>
    <dbReference type="NCBI Taxonomy" id="980116"/>
    <lineage>
        <taxon>Eukaryota</taxon>
        <taxon>Fungi</taxon>
        <taxon>Dikarya</taxon>
        <taxon>Basidiomycota</taxon>
        <taxon>Agaricomycotina</taxon>
        <taxon>Agaricomycetes</taxon>
        <taxon>Agaricomycetidae</taxon>
        <taxon>Agaricales</taxon>
        <taxon>Agaricineae</taxon>
        <taxon>Psathyrellaceae</taxon>
        <taxon>Ephemerocybe</taxon>
    </lineage>
</organism>
<sequence>PIAWRPSSTTQDYTMQDANGSFSGSSSRPFNPASYTRQLIGSPISWRAGSCRMGSLSSSWGSRIPLVVAGKTPSSLEGNRDSILNALN</sequence>
<reference evidence="2 4" key="1">
    <citation type="submission" date="2020-07" db="EMBL/GenBank/DDBJ databases">
        <title>Comparative genomics of pyrophilous fungi reveals a link between fire events and developmental genes.</title>
        <authorList>
            <consortium name="DOE Joint Genome Institute"/>
            <person name="Steindorff A.S."/>
            <person name="Carver A."/>
            <person name="Calhoun S."/>
            <person name="Stillman K."/>
            <person name="Liu H."/>
            <person name="Lipzen A."/>
            <person name="Pangilinan J."/>
            <person name="Labutti K."/>
            <person name="Bruns T.D."/>
            <person name="Grigoriev I.V."/>
        </authorList>
    </citation>
    <scope>NUCLEOTIDE SEQUENCE [LARGE SCALE GENOMIC DNA]</scope>
    <source>
        <strain evidence="2 4">CBS 144469</strain>
    </source>
</reference>
<dbReference type="AlphaFoldDB" id="A0A8H6I2E5"/>
<gene>
    <name evidence="2" type="ORF">DFP72DRAFT_893356</name>
    <name evidence="3" type="ORF">DFP72DRAFT_893392</name>
</gene>
<keyword evidence="4" id="KW-1185">Reference proteome</keyword>
<dbReference type="OrthoDB" id="3269380at2759"/>
<evidence type="ECO:0000313" key="3">
    <source>
        <dbReference type="EMBL" id="KAF6756661.1"/>
    </source>
</evidence>
<feature type="region of interest" description="Disordered" evidence="1">
    <location>
        <begin position="1"/>
        <end position="30"/>
    </location>
</feature>
<feature type="non-terminal residue" evidence="2">
    <location>
        <position position="88"/>
    </location>
</feature>
<proteinExistence type="predicted"/>
<comment type="caution">
    <text evidence="2">The sequence shown here is derived from an EMBL/GenBank/DDBJ whole genome shotgun (WGS) entry which is preliminary data.</text>
</comment>
<evidence type="ECO:0000313" key="2">
    <source>
        <dbReference type="EMBL" id="KAF6756652.1"/>
    </source>
</evidence>
<evidence type="ECO:0000313" key="4">
    <source>
        <dbReference type="Proteomes" id="UP000521943"/>
    </source>
</evidence>
<evidence type="ECO:0000256" key="1">
    <source>
        <dbReference type="SAM" id="MobiDB-lite"/>
    </source>
</evidence>
<accession>A0A8H6I2E5</accession>